<dbReference type="EMBL" id="CP002955">
    <property type="protein sequence ID" value="AEL25909.1"/>
    <property type="molecule type" value="Genomic_DNA"/>
</dbReference>
<dbReference type="HOGENOM" id="CLU_787016_0_0_10"/>
<dbReference type="KEGG" id="cmr:Cycma_2164"/>
<dbReference type="eggNOG" id="COG0457">
    <property type="taxonomic scope" value="Bacteria"/>
</dbReference>
<name>G0J3T5_CYCMS</name>
<sequence>MVNNEFNFIGKRTFRKKSPFFAYGWALDLLIRLKLQNNRSCIMKLLNLKSLNSLFIIALLVLGSCTKNVSLTRLMPAEINVPNHIQRLLIVDRTKPESQGVAIIEGILTGELPFEVKNAIDGTLASVQQELSTSPRYKIVRANERLTGGLFSQTFPNPLNREMLRALCMRYQADAVLTLEKFSSDFVLTDKKITIKKEVGKGEDARTIEVPGVLVEGVATVRVGFRLYDPESGSILDQDDLVKNNLWSAEAETKTQAMALLIEKAQATRYVGQMAGAAYVRRIAPMYLDINRTFYAKSKKNTYLETGARYAEVDKWGNAIQSWEEGLSFPADEKTYGKLCYNIALGQEVLGDLFLAKEWAAKAYTQYGFKPGRTYAEEIDRRMMEDELLHQQLSSPQNQ</sequence>
<reference evidence="2" key="1">
    <citation type="submission" date="2011-07" db="EMBL/GenBank/DDBJ databases">
        <title>The complete genome of Cyclobacterium marinum DSM 745.</title>
        <authorList>
            <person name="Lucas S."/>
            <person name="Han J."/>
            <person name="Lapidus A."/>
            <person name="Bruce D."/>
            <person name="Goodwin L."/>
            <person name="Pitluck S."/>
            <person name="Peters L."/>
            <person name="Kyrpides N."/>
            <person name="Mavromatis K."/>
            <person name="Ivanova N."/>
            <person name="Ovchinnikova G."/>
            <person name="Chertkov O."/>
            <person name="Detter J.C."/>
            <person name="Tapia R."/>
            <person name="Han C."/>
            <person name="Land M."/>
            <person name="Hauser L."/>
            <person name="Markowitz V."/>
            <person name="Cheng J.-F."/>
            <person name="Hugenholtz P."/>
            <person name="Woyke T."/>
            <person name="Wu D."/>
            <person name="Tindall B."/>
            <person name="Schuetze A."/>
            <person name="Brambilla E."/>
            <person name="Klenk H.-P."/>
            <person name="Eisen J.A."/>
        </authorList>
    </citation>
    <scope>NUCLEOTIDE SEQUENCE [LARGE SCALE GENOMIC DNA]</scope>
    <source>
        <strain evidence="2">ATCC 25205 / DSM 745 / LMG 13164 / NCIMB 1802</strain>
    </source>
</reference>
<organism evidence="1 2">
    <name type="scientific">Cyclobacterium marinum (strain ATCC 25205 / DSM 745 / LMG 13164 / NCIMB 1802)</name>
    <name type="common">Flectobacillus marinus</name>
    <dbReference type="NCBI Taxonomy" id="880070"/>
    <lineage>
        <taxon>Bacteria</taxon>
        <taxon>Pseudomonadati</taxon>
        <taxon>Bacteroidota</taxon>
        <taxon>Cytophagia</taxon>
        <taxon>Cytophagales</taxon>
        <taxon>Cyclobacteriaceae</taxon>
        <taxon>Cyclobacterium</taxon>
    </lineage>
</organism>
<evidence type="ECO:0000313" key="2">
    <source>
        <dbReference type="Proteomes" id="UP000001635"/>
    </source>
</evidence>
<dbReference type="Proteomes" id="UP000001635">
    <property type="component" value="Chromosome"/>
</dbReference>
<proteinExistence type="predicted"/>
<dbReference type="Pfam" id="PF19867">
    <property type="entry name" value="DUF6340"/>
    <property type="match status" value="1"/>
</dbReference>
<evidence type="ECO:0000313" key="1">
    <source>
        <dbReference type="EMBL" id="AEL25909.1"/>
    </source>
</evidence>
<protein>
    <submittedName>
        <fullName evidence="1">Uncharacterized protein</fullName>
    </submittedName>
</protein>
<keyword evidence="2" id="KW-1185">Reference proteome</keyword>
<gene>
    <name evidence="1" type="ordered locus">Cycma_2164</name>
</gene>
<dbReference type="AlphaFoldDB" id="G0J3T5"/>
<accession>G0J3T5</accession>
<dbReference type="InterPro" id="IPR045921">
    <property type="entry name" value="DUF6340"/>
</dbReference>
<dbReference type="STRING" id="880070.Cycma_2164"/>